<keyword evidence="4 11" id="KW-0645">Protease</keyword>
<dbReference type="AlphaFoldDB" id="A0A3Q4HF46"/>
<evidence type="ECO:0000256" key="3">
    <source>
        <dbReference type="ARBA" id="ARBA00011924"/>
    </source>
</evidence>
<sequence>IMKLAFAVFPMVALSECLVQIPLEKGKSAWEVLQEQGLWEEYRQKYPYNPMAKFDRSFAVGPESLTNDAGLSYYGVISIGTPPQSFKVIFDTGSSNLWVPSIYCNSAACTYFINTFMVAVHPHPELQFSRCQFTAHCGVIQLNSSIYKQMFHELSWLISVTCTDSICLCTTQSEALLFCNNNQRGSEVTFGGVDTNHYSGSITWIPLSNELYCQITVGSVCGNGQAVACNDGCQAIVDTGTSMIVGPQSDIDNINAWLGASSQNGEYIVNCNNIGQMPDVTFNINGNQFTLPMCISSCITGFSATGGNMWTLGDVFLRQYYSIYNRGQNMLGLAKAR</sequence>
<dbReference type="GeneTree" id="ENSGT00940000162710"/>
<feature type="disulfide bond" evidence="10">
    <location>
        <begin position="229"/>
        <end position="233"/>
    </location>
</feature>
<comment type="function">
    <text evidence="1">Shows particularly broad specificity; although bonds involving phenylalanine and leucine are preferred, many others are also cleaved to some extent.</text>
</comment>
<dbReference type="PROSITE" id="PS51767">
    <property type="entry name" value="PEPTIDASE_A1"/>
    <property type="match status" value="1"/>
</dbReference>
<dbReference type="GO" id="GO:0007586">
    <property type="term" value="P:digestion"/>
    <property type="evidence" value="ECO:0007669"/>
    <property type="project" value="UniProtKB-KW"/>
</dbReference>
<evidence type="ECO:0000256" key="6">
    <source>
        <dbReference type="ARBA" id="ARBA00022757"/>
    </source>
</evidence>
<evidence type="ECO:0000256" key="12">
    <source>
        <dbReference type="SAM" id="SignalP"/>
    </source>
</evidence>
<evidence type="ECO:0000313" key="14">
    <source>
        <dbReference type="Ensembl" id="ENSNBRP00000020576.1"/>
    </source>
</evidence>
<feature type="domain" description="Peptidase A1" evidence="13">
    <location>
        <begin position="73"/>
        <end position="334"/>
    </location>
</feature>
<keyword evidence="12" id="KW-0732">Signal</keyword>
<keyword evidence="7 11" id="KW-0378">Hydrolase</keyword>
<dbReference type="PANTHER" id="PTHR47966:SF22">
    <property type="entry name" value="PEPSIN A-3-RELATED"/>
    <property type="match status" value="1"/>
</dbReference>
<dbReference type="Gene3D" id="6.10.140.60">
    <property type="match status" value="1"/>
</dbReference>
<evidence type="ECO:0000259" key="13">
    <source>
        <dbReference type="PROSITE" id="PS51767"/>
    </source>
</evidence>
<name>A0A3Q4HF46_NEOBR</name>
<evidence type="ECO:0000256" key="2">
    <source>
        <dbReference type="ARBA" id="ARBA00007447"/>
    </source>
</evidence>
<reference evidence="14" key="1">
    <citation type="submission" date="2025-08" db="UniProtKB">
        <authorList>
            <consortium name="Ensembl"/>
        </authorList>
    </citation>
    <scope>IDENTIFICATION</scope>
</reference>
<dbReference type="Ensembl" id="ENSNBRT00000021132.1">
    <property type="protein sequence ID" value="ENSNBRP00000020576.1"/>
    <property type="gene ID" value="ENSNBRG00000015353.1"/>
</dbReference>
<reference evidence="14" key="2">
    <citation type="submission" date="2025-09" db="UniProtKB">
        <authorList>
            <consortium name="Ensembl"/>
        </authorList>
    </citation>
    <scope>IDENTIFICATION</scope>
</reference>
<keyword evidence="8 10" id="KW-1015">Disulfide bond</keyword>
<evidence type="ECO:0000256" key="5">
    <source>
        <dbReference type="ARBA" id="ARBA00022750"/>
    </source>
</evidence>
<dbReference type="InterPro" id="IPR021109">
    <property type="entry name" value="Peptidase_aspartic_dom_sf"/>
</dbReference>
<keyword evidence="5 11" id="KW-0064">Aspartyl protease</keyword>
<accession>A0A3Q4HF46</accession>
<evidence type="ECO:0000256" key="11">
    <source>
        <dbReference type="RuleBase" id="RU000454"/>
    </source>
</evidence>
<dbReference type="InterPro" id="IPR012848">
    <property type="entry name" value="Aspartic_peptidase_N"/>
</dbReference>
<dbReference type="Gene3D" id="2.40.70.10">
    <property type="entry name" value="Acid Proteases"/>
    <property type="match status" value="2"/>
</dbReference>
<dbReference type="InterPro" id="IPR001969">
    <property type="entry name" value="Aspartic_peptidase_AS"/>
</dbReference>
<dbReference type="PANTHER" id="PTHR47966">
    <property type="entry name" value="BETA-SITE APP-CLEAVING ENZYME, ISOFORM A-RELATED"/>
    <property type="match status" value="1"/>
</dbReference>
<evidence type="ECO:0000256" key="8">
    <source>
        <dbReference type="ARBA" id="ARBA00023157"/>
    </source>
</evidence>
<evidence type="ECO:0000313" key="15">
    <source>
        <dbReference type="Proteomes" id="UP000261580"/>
    </source>
</evidence>
<evidence type="ECO:0000256" key="1">
    <source>
        <dbReference type="ARBA" id="ARBA00002318"/>
    </source>
</evidence>
<dbReference type="Proteomes" id="UP000261580">
    <property type="component" value="Unassembled WGS sequence"/>
</dbReference>
<comment type="similarity">
    <text evidence="2 11">Belongs to the peptidase A1 family.</text>
</comment>
<feature type="active site" evidence="9">
    <location>
        <position position="238"/>
    </location>
</feature>
<dbReference type="Pfam" id="PF07966">
    <property type="entry name" value="A1_Propeptide"/>
    <property type="match status" value="1"/>
</dbReference>
<dbReference type="EC" id="3.4.23.1" evidence="3"/>
<evidence type="ECO:0000256" key="7">
    <source>
        <dbReference type="ARBA" id="ARBA00022801"/>
    </source>
</evidence>
<feature type="active site" evidence="9">
    <location>
        <position position="91"/>
    </location>
</feature>
<dbReference type="GO" id="GO:0004190">
    <property type="term" value="F:aspartic-type endopeptidase activity"/>
    <property type="evidence" value="ECO:0007669"/>
    <property type="project" value="UniProtKB-KW"/>
</dbReference>
<dbReference type="InterPro" id="IPR001461">
    <property type="entry name" value="Aspartic_peptidase_A1"/>
</dbReference>
<organism evidence="14 15">
    <name type="scientific">Neolamprologus brichardi</name>
    <name type="common">Fairy cichlid</name>
    <name type="synonym">Lamprologus brichardi</name>
    <dbReference type="NCBI Taxonomy" id="32507"/>
    <lineage>
        <taxon>Eukaryota</taxon>
        <taxon>Metazoa</taxon>
        <taxon>Chordata</taxon>
        <taxon>Craniata</taxon>
        <taxon>Vertebrata</taxon>
        <taxon>Euteleostomi</taxon>
        <taxon>Actinopterygii</taxon>
        <taxon>Neopterygii</taxon>
        <taxon>Teleostei</taxon>
        <taxon>Neoteleostei</taxon>
        <taxon>Acanthomorphata</taxon>
        <taxon>Ovalentaria</taxon>
        <taxon>Cichlomorphae</taxon>
        <taxon>Cichliformes</taxon>
        <taxon>Cichlidae</taxon>
        <taxon>African cichlids</taxon>
        <taxon>Pseudocrenilabrinae</taxon>
        <taxon>Lamprologini</taxon>
        <taxon>Neolamprologus</taxon>
    </lineage>
</organism>
<dbReference type="InterPro" id="IPR033121">
    <property type="entry name" value="PEPTIDASE_A1"/>
</dbReference>
<feature type="disulfide bond" evidence="10">
    <location>
        <begin position="271"/>
        <end position="298"/>
    </location>
</feature>
<dbReference type="GO" id="GO:0006508">
    <property type="term" value="P:proteolysis"/>
    <property type="evidence" value="ECO:0007669"/>
    <property type="project" value="UniProtKB-KW"/>
</dbReference>
<dbReference type="Pfam" id="PF00026">
    <property type="entry name" value="Asp"/>
    <property type="match status" value="2"/>
</dbReference>
<keyword evidence="15" id="KW-1185">Reference proteome</keyword>
<proteinExistence type="inferred from homology"/>
<protein>
    <recommendedName>
        <fullName evidence="3">pepsin A</fullName>
        <ecNumber evidence="3">3.4.23.1</ecNumber>
    </recommendedName>
</protein>
<keyword evidence="6" id="KW-0222">Digestion</keyword>
<dbReference type="PROSITE" id="PS00141">
    <property type="entry name" value="ASP_PROTEASE"/>
    <property type="match status" value="2"/>
</dbReference>
<feature type="chain" id="PRO_5018654483" description="pepsin A" evidence="12">
    <location>
        <begin position="16"/>
        <end position="337"/>
    </location>
</feature>
<dbReference type="SUPFAM" id="SSF50630">
    <property type="entry name" value="Acid proteases"/>
    <property type="match status" value="1"/>
</dbReference>
<evidence type="ECO:0000256" key="9">
    <source>
        <dbReference type="PIRSR" id="PIRSR601461-1"/>
    </source>
</evidence>
<dbReference type="STRING" id="32507.ENSNBRP00000020576"/>
<dbReference type="PRINTS" id="PR00792">
    <property type="entry name" value="PEPSIN"/>
</dbReference>
<feature type="signal peptide" evidence="12">
    <location>
        <begin position="1"/>
        <end position="15"/>
    </location>
</feature>
<evidence type="ECO:0000256" key="10">
    <source>
        <dbReference type="PIRSR" id="PIRSR601461-2"/>
    </source>
</evidence>
<evidence type="ECO:0000256" key="4">
    <source>
        <dbReference type="ARBA" id="ARBA00022670"/>
    </source>
</evidence>